<dbReference type="Proteomes" id="UP000619512">
    <property type="component" value="Unassembled WGS sequence"/>
</dbReference>
<reference evidence="1" key="1">
    <citation type="journal article" date="2014" name="Int. J. Syst. Evol. Microbiol.">
        <title>Complete genome sequence of Corynebacterium casei LMG S-19264T (=DSM 44701T), isolated from a smear-ripened cheese.</title>
        <authorList>
            <consortium name="US DOE Joint Genome Institute (JGI-PGF)"/>
            <person name="Walter F."/>
            <person name="Albersmeier A."/>
            <person name="Kalinowski J."/>
            <person name="Ruckert C."/>
        </authorList>
    </citation>
    <scope>NUCLEOTIDE SEQUENCE</scope>
    <source>
        <strain evidence="1">KCTC 12344</strain>
    </source>
</reference>
<sequence length="328" mass="35987">MTRGATPITVGYFGKIPSRGDFVKASDSPALIKVLDDWLSQAMDLMSTDARWRLNYDAVAPLHFAFVGTRRRHAIGGHIVASTDQSHRRYPFMMMSAMEVGDPASFVPNAPMVLTRLWNRLEILTSGVRASVDAAQSLQNATAQQIELDLRAAAYDAAFEDFLELQTVSALDAMLTQAGYQATARQILLALGMLLQPVMASSSSRLEKSLLLPLPVDPMYRNLVAAFWMHLITPFLARADFELALFVTKIGDKPAMVLGFSGASAQTLRAIMDPQVALEHHIDFDQLDWVEEQTDSDYAVKKLSTYLAQGNLSLKSALDSVGTAFIGT</sequence>
<dbReference type="EMBL" id="BMWW01000009">
    <property type="protein sequence ID" value="GGZ05484.1"/>
    <property type="molecule type" value="Genomic_DNA"/>
</dbReference>
<gene>
    <name evidence="2" type="primary">tagF</name>
    <name evidence="2" type="ORF">E1742_02420</name>
    <name evidence="1" type="ORF">GCM10007388_44000</name>
</gene>
<keyword evidence="3" id="KW-1185">Reference proteome</keyword>
<dbReference type="InterPro" id="IPR017748">
    <property type="entry name" value="TagF"/>
</dbReference>
<evidence type="ECO:0000313" key="2">
    <source>
        <dbReference type="EMBL" id="QBQ35152.1"/>
    </source>
</evidence>
<dbReference type="Proteomes" id="UP000294359">
    <property type="component" value="Chromosome"/>
</dbReference>
<organism evidence="1 4">
    <name type="scientific">Pseudoduganella plicata</name>
    <dbReference type="NCBI Taxonomy" id="321984"/>
    <lineage>
        <taxon>Bacteria</taxon>
        <taxon>Pseudomonadati</taxon>
        <taxon>Pseudomonadota</taxon>
        <taxon>Betaproteobacteria</taxon>
        <taxon>Burkholderiales</taxon>
        <taxon>Oxalobacteraceae</taxon>
        <taxon>Telluria group</taxon>
        <taxon>Pseudoduganella</taxon>
    </lineage>
</organism>
<protein>
    <submittedName>
        <fullName evidence="2">Type VI secretion system-associated protein TagF</fullName>
    </submittedName>
    <submittedName>
        <fullName evidence="1">Type VI secretion-associated protein</fullName>
    </submittedName>
</protein>
<name>A0A4P7BB80_9BURK</name>
<accession>A0A4P7BB80</accession>
<reference evidence="1" key="3">
    <citation type="submission" date="2022-12" db="EMBL/GenBank/DDBJ databases">
        <authorList>
            <person name="Sun Q."/>
            <person name="Kim S."/>
        </authorList>
    </citation>
    <scope>NUCLEOTIDE SEQUENCE</scope>
    <source>
        <strain evidence="1">KCTC 12344</strain>
    </source>
</reference>
<reference evidence="2 3" key="2">
    <citation type="submission" date="2019-03" db="EMBL/GenBank/DDBJ databases">
        <title>Draft Genome Sequences of Six Type Strains of the Genus Massilia.</title>
        <authorList>
            <person name="Miess H."/>
            <person name="Frediansyhah A."/>
            <person name="Gross H."/>
        </authorList>
    </citation>
    <scope>NUCLEOTIDE SEQUENCE [LARGE SCALE GENOMIC DNA]</scope>
    <source>
        <strain evidence="2 3">DSM 17505</strain>
    </source>
</reference>
<proteinExistence type="predicted"/>
<dbReference type="AlphaFoldDB" id="A0A4P7BB80"/>
<dbReference type="Pfam" id="PF09867">
    <property type="entry name" value="TagF_N"/>
    <property type="match status" value="1"/>
</dbReference>
<dbReference type="Gene3D" id="3.40.1730.10">
    <property type="entry name" value="pa0076 domain"/>
    <property type="match status" value="1"/>
</dbReference>
<dbReference type="RefSeq" id="WP_134383392.1">
    <property type="nucleotide sequence ID" value="NZ_BMWW01000009.1"/>
</dbReference>
<evidence type="ECO:0000313" key="4">
    <source>
        <dbReference type="Proteomes" id="UP000619512"/>
    </source>
</evidence>
<evidence type="ECO:0000313" key="1">
    <source>
        <dbReference type="EMBL" id="GGZ05484.1"/>
    </source>
</evidence>
<dbReference type="OrthoDB" id="9801841at2"/>
<dbReference type="NCBIfam" id="TIGR03373">
    <property type="entry name" value="VI_minor_4"/>
    <property type="match status" value="1"/>
</dbReference>
<dbReference type="EMBL" id="CP038026">
    <property type="protein sequence ID" value="QBQ35152.1"/>
    <property type="molecule type" value="Genomic_DNA"/>
</dbReference>
<evidence type="ECO:0000313" key="3">
    <source>
        <dbReference type="Proteomes" id="UP000294359"/>
    </source>
</evidence>
<dbReference type="InterPro" id="IPR038225">
    <property type="entry name" value="TagF_sf"/>
</dbReference>